<dbReference type="GeneID" id="111249336"/>
<dbReference type="OrthoDB" id="27325at2759"/>
<evidence type="ECO:0000313" key="4">
    <source>
        <dbReference type="EnsemblMetazoa" id="XP_022658811"/>
    </source>
</evidence>
<feature type="compositionally biased region" description="Acidic residues" evidence="3">
    <location>
        <begin position="350"/>
        <end position="367"/>
    </location>
</feature>
<dbReference type="InterPro" id="IPR002164">
    <property type="entry name" value="NAP_family"/>
</dbReference>
<feature type="region of interest" description="Disordered" evidence="3">
    <location>
        <begin position="1"/>
        <end position="37"/>
    </location>
</feature>
<organism evidence="4 5">
    <name type="scientific">Varroa destructor</name>
    <name type="common">Honeybee mite</name>
    <dbReference type="NCBI Taxonomy" id="109461"/>
    <lineage>
        <taxon>Eukaryota</taxon>
        <taxon>Metazoa</taxon>
        <taxon>Ecdysozoa</taxon>
        <taxon>Arthropoda</taxon>
        <taxon>Chelicerata</taxon>
        <taxon>Arachnida</taxon>
        <taxon>Acari</taxon>
        <taxon>Parasitiformes</taxon>
        <taxon>Mesostigmata</taxon>
        <taxon>Gamasina</taxon>
        <taxon>Dermanyssoidea</taxon>
        <taxon>Varroidae</taxon>
        <taxon>Varroa</taxon>
    </lineage>
</organism>
<dbReference type="RefSeq" id="XP_022658811.1">
    <property type="nucleotide sequence ID" value="XM_022803076.1"/>
</dbReference>
<reference evidence="4" key="1">
    <citation type="submission" date="2021-01" db="UniProtKB">
        <authorList>
            <consortium name="EnsemblMetazoa"/>
        </authorList>
    </citation>
    <scope>IDENTIFICATION</scope>
</reference>
<dbReference type="RefSeq" id="XP_022658812.1">
    <property type="nucleotide sequence ID" value="XM_022803077.1"/>
</dbReference>
<dbReference type="EnsemblMetazoa" id="XM_022803077">
    <property type="protein sequence ID" value="XP_022658812"/>
    <property type="gene ID" value="LOC111249336"/>
</dbReference>
<dbReference type="OMA" id="AAECKQN"/>
<proteinExistence type="inferred from homology"/>
<comment type="similarity">
    <text evidence="1 2">Belongs to the nucleosome assembly protein (NAP) family.</text>
</comment>
<feature type="region of interest" description="Disordered" evidence="3">
    <location>
        <begin position="350"/>
        <end position="390"/>
    </location>
</feature>
<evidence type="ECO:0000256" key="2">
    <source>
        <dbReference type="RuleBase" id="RU003876"/>
    </source>
</evidence>
<name>A0A7M7M922_VARDE</name>
<dbReference type="Gene3D" id="1.20.5.1500">
    <property type="match status" value="1"/>
</dbReference>
<dbReference type="SUPFAM" id="SSF143113">
    <property type="entry name" value="NAP-like"/>
    <property type="match status" value="1"/>
</dbReference>
<dbReference type="GO" id="GO:0005634">
    <property type="term" value="C:nucleus"/>
    <property type="evidence" value="ECO:0007669"/>
    <property type="project" value="InterPro"/>
</dbReference>
<evidence type="ECO:0000256" key="1">
    <source>
        <dbReference type="ARBA" id="ARBA00009947"/>
    </source>
</evidence>
<feature type="compositionally biased region" description="Low complexity" evidence="3">
    <location>
        <begin position="19"/>
        <end position="37"/>
    </location>
</feature>
<accession>A0A7M7M922</accession>
<dbReference type="GO" id="GO:0006334">
    <property type="term" value="P:nucleosome assembly"/>
    <property type="evidence" value="ECO:0007669"/>
    <property type="project" value="InterPro"/>
</dbReference>
<sequence>MAGDDKKDQVAQQSPLQVQKQSKQDQQNGDGDNGSIDDLAPLKVRILTDPGLVKMMSNKLTSLIGTPTHYIASLPNQVKLRIKALKKLQVEYFKLHGQFYREAAELEHRFYIKYDELMSKRRDIVEGKHEPDAGECEYKEPNEELAADLSKVTIDDASVTGVPSFWLTCMKNVADGIHEFVMEDDEPILEHLTDVVVEDNIDSFKLHFHFSPNEYFSNTILTKEFKLKLAPTDEDPFNFDGPEIVAMKGMKIDWKSDDKNVTQRKISKKQKNKKTGTTRTVTKTVQTDSFFNFFSHPEWIEDSEDMEEDLAETFHADITLGSFFRERLVPRAVLYFTGELAQFDEYDEEEIDEELDEVDEDADPEADPDFRPSKKALRKAAAQQQECKQQ</sequence>
<feature type="compositionally biased region" description="Low complexity" evidence="3">
    <location>
        <begin position="380"/>
        <end position="390"/>
    </location>
</feature>
<dbReference type="InParanoid" id="A0A7M7M922"/>
<dbReference type="AlphaFoldDB" id="A0A7M7M922"/>
<dbReference type="Gene3D" id="3.30.1120.90">
    <property type="entry name" value="Nucleosome assembly protein"/>
    <property type="match status" value="1"/>
</dbReference>
<dbReference type="Proteomes" id="UP000594260">
    <property type="component" value="Unplaced"/>
</dbReference>
<protein>
    <submittedName>
        <fullName evidence="4">Uncharacterized protein</fullName>
    </submittedName>
</protein>
<evidence type="ECO:0000313" key="5">
    <source>
        <dbReference type="Proteomes" id="UP000594260"/>
    </source>
</evidence>
<keyword evidence="5" id="KW-1185">Reference proteome</keyword>
<dbReference type="InterPro" id="IPR037231">
    <property type="entry name" value="NAP-like_sf"/>
</dbReference>
<dbReference type="Pfam" id="PF00956">
    <property type="entry name" value="NAP"/>
    <property type="match status" value="1"/>
</dbReference>
<evidence type="ECO:0000256" key="3">
    <source>
        <dbReference type="SAM" id="MobiDB-lite"/>
    </source>
</evidence>
<dbReference type="PANTHER" id="PTHR11875">
    <property type="entry name" value="TESTIS-SPECIFIC Y-ENCODED PROTEIN"/>
    <property type="match status" value="1"/>
</dbReference>
<dbReference type="KEGG" id="vde:111249336"/>
<dbReference type="EnsemblMetazoa" id="XM_022803076">
    <property type="protein sequence ID" value="XP_022658811"/>
    <property type="gene ID" value="LOC111249336"/>
</dbReference>
<dbReference type="FunCoup" id="A0A7M7M922">
    <property type="interactions" value="1982"/>
</dbReference>